<evidence type="ECO:0000256" key="1">
    <source>
        <dbReference type="ARBA" id="ARBA00024353"/>
    </source>
</evidence>
<dbReference type="Gene3D" id="1.10.10.1320">
    <property type="entry name" value="Anti-sigma factor, zinc-finger domain"/>
    <property type="match status" value="1"/>
</dbReference>
<gene>
    <name evidence="5" type="ORF">JCM9140_3499</name>
</gene>
<keyword evidence="3" id="KW-0812">Transmembrane</keyword>
<dbReference type="OrthoDB" id="9782842at2"/>
<dbReference type="RefSeq" id="WP_034748560.1">
    <property type="nucleotide sequence ID" value="NZ_BAUT01000048.1"/>
</dbReference>
<organism evidence="5 6">
    <name type="scientific">Halalkalibacter wakoensis JCM 9140</name>
    <dbReference type="NCBI Taxonomy" id="1236970"/>
    <lineage>
        <taxon>Bacteria</taxon>
        <taxon>Bacillati</taxon>
        <taxon>Bacillota</taxon>
        <taxon>Bacilli</taxon>
        <taxon>Bacillales</taxon>
        <taxon>Bacillaceae</taxon>
        <taxon>Halalkalibacter</taxon>
    </lineage>
</organism>
<evidence type="ECO:0000259" key="4">
    <source>
        <dbReference type="Pfam" id="PF13490"/>
    </source>
</evidence>
<accession>W4Q7K6</accession>
<dbReference type="InterPro" id="IPR041916">
    <property type="entry name" value="Anti_sigma_zinc_sf"/>
</dbReference>
<evidence type="ECO:0000313" key="5">
    <source>
        <dbReference type="EMBL" id="GAE27364.1"/>
    </source>
</evidence>
<proteinExistence type="inferred from homology"/>
<dbReference type="Pfam" id="PF13490">
    <property type="entry name" value="zf-HC2"/>
    <property type="match status" value="1"/>
</dbReference>
<feature type="domain" description="Putative zinc-finger" evidence="4">
    <location>
        <begin position="5"/>
        <end position="37"/>
    </location>
</feature>
<evidence type="ECO:0000313" key="6">
    <source>
        <dbReference type="Proteomes" id="UP000018890"/>
    </source>
</evidence>
<dbReference type="InterPro" id="IPR027383">
    <property type="entry name" value="Znf_put"/>
</dbReference>
<keyword evidence="3" id="KW-0472">Membrane</keyword>
<comment type="caution">
    <text evidence="5">The sequence shown here is derived from an EMBL/GenBank/DDBJ whole genome shotgun (WGS) entry which is preliminary data.</text>
</comment>
<dbReference type="EMBL" id="BAUT01000048">
    <property type="protein sequence ID" value="GAE27364.1"/>
    <property type="molecule type" value="Genomic_DNA"/>
</dbReference>
<evidence type="ECO:0000256" key="3">
    <source>
        <dbReference type="SAM" id="Phobius"/>
    </source>
</evidence>
<keyword evidence="3" id="KW-1133">Transmembrane helix</keyword>
<dbReference type="STRING" id="1236970.JCM9140_3499"/>
<protein>
    <recommendedName>
        <fullName evidence="2">Anti-sigma-W factor RsiW</fullName>
    </recommendedName>
</protein>
<comment type="similarity">
    <text evidence="1">Belongs to the zinc-associated anti-sigma factor (ZAS) superfamily. Anti-sigma-W factor family.</text>
</comment>
<dbReference type="Proteomes" id="UP000018890">
    <property type="component" value="Unassembled WGS sequence"/>
</dbReference>
<reference evidence="5" key="1">
    <citation type="journal article" date="2014" name="Genome Announc.">
        <title>Draft Genome Sequences of Three Alkaliphilic Bacillus Strains, Bacillus wakoensis JCM 9140T, Bacillus akibai JCM 9157T, and Bacillus hemicellulosilyticus JCM 9152T.</title>
        <authorList>
            <person name="Yuki M."/>
            <person name="Oshima K."/>
            <person name="Suda W."/>
            <person name="Oshida Y."/>
            <person name="Kitamura K."/>
            <person name="Iida T."/>
            <person name="Hattori M."/>
            <person name="Ohkuma M."/>
        </authorList>
    </citation>
    <scope>NUCLEOTIDE SEQUENCE [LARGE SCALE GENOMIC DNA]</scope>
    <source>
        <strain evidence="5">JCM 9140</strain>
    </source>
</reference>
<evidence type="ECO:0000256" key="2">
    <source>
        <dbReference type="ARBA" id="ARBA00024438"/>
    </source>
</evidence>
<feature type="transmembrane region" description="Helical" evidence="3">
    <location>
        <begin position="89"/>
        <end position="108"/>
    </location>
</feature>
<sequence>MKCETQFEALIQKVVDGEANETEQKKLDNHLKTCAACKQHMHELKKVIAFVQSSSHIEAPAGFTEGVMSKLPERKKMSKWKQWSRKHPLLVSAAVFFILMFASISSLWNAGDEQVVVSGSGKVQINHDTGQIIIPAGEVIEGDLVVRNGVLQIDGEVQGNVLLVNSDAYFASAGHVSGEIHELNQALEWVWYHIKGFFKDVLSFNGHNRSDE</sequence>
<keyword evidence="6" id="KW-1185">Reference proteome</keyword>
<dbReference type="AlphaFoldDB" id="W4Q7K6"/>
<name>W4Q7K6_9BACI</name>